<keyword evidence="9 15" id="KW-0067">ATP-binding</keyword>
<dbReference type="SUPFAM" id="SSF81653">
    <property type="entry name" value="Calcium ATPase, transduction domain A"/>
    <property type="match status" value="1"/>
</dbReference>
<evidence type="ECO:0000256" key="4">
    <source>
        <dbReference type="ARBA" id="ARBA00022475"/>
    </source>
</evidence>
<sequence length="717" mass="76179">MASIAGQVANDRAQCDFCELPITHGAATDEAGHQYCCYGCRFAASIAASSGDEAQSRWTMTKLGLSVFFSMNVMVCTLLLWSETSATNELASAWYGLFRSASLLFSLPVLLLLGPPIVKDARRELLAGRSSMSVLLIVGVAAAMGYSVYSVMFGGHIYCEVACAILLGVTLGKWLEANGKLQTTAALRAMSQLLPDTVRKWMNNVETIVPASDLQPGEWFRVLPGERIVADGIVQQGEALVDEQAVTGESAPAHKFGEALVYSGTLVLDGPLVIAATSAAGEGTIAKMIAAVKQGTASRSHYERLAERISRWFLPVVLMLALGTLAIHVSRGQFEQGLLAAVAVLVIACPCSLGLATPMALWAAIARAAQAGILIRSGDALTQFAAVKTICFDKTGTLTTGQPQLTAYNLAPGVSLSQVSAHVNDLVIDSTHPLAQSLADWCREEHSHQASFSGVTNSRHLPGRGVVGYSPELGTDVLLGNRRWLEACHQDCRELSLPADDATAETLVAWGGRVRAQFLFSEQLRSGVKNTLQQLAAEQLNLLMLTGDRDSRARHLATSLGLSYRAELLPEAKLLAIKSLSHSNGPVAMVGDGINDAPALATADVGISLAGGTDIARHSAPICLLRNDLSSLLFLRRLAITTRHALRWNLVWALGYNVIGLGLAAAGWLHPVIAAIAMGLSGLFVVTNSLALARFEAPRPVEDEEHPPLSIATEVSP</sequence>
<feature type="transmembrane region" description="Helical" evidence="15">
    <location>
        <begin position="672"/>
        <end position="693"/>
    </location>
</feature>
<dbReference type="GO" id="GO:0055070">
    <property type="term" value="P:copper ion homeostasis"/>
    <property type="evidence" value="ECO:0007669"/>
    <property type="project" value="TreeGrafter"/>
</dbReference>
<keyword evidence="5" id="KW-0597">Phosphoprotein</keyword>
<dbReference type="GO" id="GO:0016887">
    <property type="term" value="F:ATP hydrolysis activity"/>
    <property type="evidence" value="ECO:0007669"/>
    <property type="project" value="InterPro"/>
</dbReference>
<evidence type="ECO:0000313" key="18">
    <source>
        <dbReference type="Proteomes" id="UP000315017"/>
    </source>
</evidence>
<keyword evidence="3" id="KW-0813">Transport</keyword>
<dbReference type="InterPro" id="IPR044492">
    <property type="entry name" value="P_typ_ATPase_HD_dom"/>
</dbReference>
<keyword evidence="18" id="KW-1185">Reference proteome</keyword>
<accession>A0A517Y7S8</accession>
<protein>
    <submittedName>
        <fullName evidence="17">Copper-exporting P-type ATPase A</fullName>
    </submittedName>
</protein>
<name>A0A517Y7S8_9BACT</name>
<dbReference type="RefSeq" id="WP_145086389.1">
    <property type="nucleotide sequence ID" value="NZ_CP036274.1"/>
</dbReference>
<dbReference type="InterPro" id="IPR001757">
    <property type="entry name" value="P_typ_ATPase"/>
</dbReference>
<dbReference type="GO" id="GO:0043682">
    <property type="term" value="F:P-type divalent copper transporter activity"/>
    <property type="evidence" value="ECO:0007669"/>
    <property type="project" value="TreeGrafter"/>
</dbReference>
<dbReference type="PANTHER" id="PTHR43520">
    <property type="entry name" value="ATP7, ISOFORM B"/>
    <property type="match status" value="1"/>
</dbReference>
<dbReference type="NCBIfam" id="TIGR01511">
    <property type="entry name" value="ATPase-IB1_Cu"/>
    <property type="match status" value="1"/>
</dbReference>
<feature type="transmembrane region" description="Helical" evidence="15">
    <location>
        <begin position="337"/>
        <end position="366"/>
    </location>
</feature>
<proteinExistence type="inferred from homology"/>
<dbReference type="InterPro" id="IPR036412">
    <property type="entry name" value="HAD-like_sf"/>
</dbReference>
<dbReference type="NCBIfam" id="TIGR01525">
    <property type="entry name" value="ATPase-IB_hvy"/>
    <property type="match status" value="1"/>
</dbReference>
<dbReference type="Pfam" id="PF00702">
    <property type="entry name" value="Hydrolase"/>
    <property type="match status" value="1"/>
</dbReference>
<dbReference type="GO" id="GO:0005507">
    <property type="term" value="F:copper ion binding"/>
    <property type="evidence" value="ECO:0007669"/>
    <property type="project" value="TreeGrafter"/>
</dbReference>
<dbReference type="PRINTS" id="PR00119">
    <property type="entry name" value="CATATPASE"/>
</dbReference>
<comment type="similarity">
    <text evidence="2 15">Belongs to the cation transport ATPase (P-type) (TC 3.A.3) family. Type IB subfamily.</text>
</comment>
<feature type="transmembrane region" description="Helical" evidence="15">
    <location>
        <begin position="646"/>
        <end position="666"/>
    </location>
</feature>
<evidence type="ECO:0000256" key="9">
    <source>
        <dbReference type="ARBA" id="ARBA00022840"/>
    </source>
</evidence>
<dbReference type="InterPro" id="IPR023299">
    <property type="entry name" value="ATPase_P-typ_cyto_dom_N"/>
</dbReference>
<reference evidence="17 18" key="1">
    <citation type="submission" date="2019-02" db="EMBL/GenBank/DDBJ databases">
        <title>Deep-cultivation of Planctomycetes and their phenomic and genomic characterization uncovers novel biology.</title>
        <authorList>
            <person name="Wiegand S."/>
            <person name="Jogler M."/>
            <person name="Boedeker C."/>
            <person name="Pinto D."/>
            <person name="Vollmers J."/>
            <person name="Rivas-Marin E."/>
            <person name="Kohn T."/>
            <person name="Peeters S.H."/>
            <person name="Heuer A."/>
            <person name="Rast P."/>
            <person name="Oberbeckmann S."/>
            <person name="Bunk B."/>
            <person name="Jeske O."/>
            <person name="Meyerdierks A."/>
            <person name="Storesund J.E."/>
            <person name="Kallscheuer N."/>
            <person name="Luecker S."/>
            <person name="Lage O.M."/>
            <person name="Pohl T."/>
            <person name="Merkel B.J."/>
            <person name="Hornburger P."/>
            <person name="Mueller R.-W."/>
            <person name="Bruemmer F."/>
            <person name="Labrenz M."/>
            <person name="Spormann A.M."/>
            <person name="Op den Camp H."/>
            <person name="Overmann J."/>
            <person name="Amann R."/>
            <person name="Jetten M.S.M."/>
            <person name="Mascher T."/>
            <person name="Medema M.H."/>
            <person name="Devos D.P."/>
            <person name="Kaster A.-K."/>
            <person name="Ovreas L."/>
            <person name="Rohde M."/>
            <person name="Galperin M.Y."/>
            <person name="Jogler C."/>
        </authorList>
    </citation>
    <scope>NUCLEOTIDE SEQUENCE [LARGE SCALE GENOMIC DNA]</scope>
    <source>
        <strain evidence="17 18">ETA_A8</strain>
    </source>
</reference>
<evidence type="ECO:0000313" key="17">
    <source>
        <dbReference type="EMBL" id="QDU26202.1"/>
    </source>
</evidence>
<evidence type="ECO:0000256" key="13">
    <source>
        <dbReference type="ARBA" id="ARBA00023065"/>
    </source>
</evidence>
<keyword evidence="14 15" id="KW-0472">Membrane</keyword>
<dbReference type="SFLD" id="SFLDG00002">
    <property type="entry name" value="C1.7:_P-type_atpase_like"/>
    <property type="match status" value="1"/>
</dbReference>
<evidence type="ECO:0000256" key="3">
    <source>
        <dbReference type="ARBA" id="ARBA00022448"/>
    </source>
</evidence>
<dbReference type="Pfam" id="PF00122">
    <property type="entry name" value="E1-E2_ATPase"/>
    <property type="match status" value="1"/>
</dbReference>
<dbReference type="NCBIfam" id="TIGR01494">
    <property type="entry name" value="ATPase_P-type"/>
    <property type="match status" value="2"/>
</dbReference>
<keyword evidence="4 15" id="KW-1003">Cell membrane</keyword>
<dbReference type="InterPro" id="IPR023298">
    <property type="entry name" value="ATPase_P-typ_TM_dom_sf"/>
</dbReference>
<feature type="transmembrane region" description="Helical" evidence="15">
    <location>
        <begin position="312"/>
        <end position="331"/>
    </location>
</feature>
<evidence type="ECO:0000256" key="6">
    <source>
        <dbReference type="ARBA" id="ARBA00022692"/>
    </source>
</evidence>
<dbReference type="PANTHER" id="PTHR43520:SF5">
    <property type="entry name" value="CATION-TRANSPORTING P-TYPE ATPASE-RELATED"/>
    <property type="match status" value="1"/>
</dbReference>
<dbReference type="SUPFAM" id="SSF81665">
    <property type="entry name" value="Calcium ATPase, transmembrane domain M"/>
    <property type="match status" value="1"/>
</dbReference>
<comment type="subcellular location">
    <subcellularLocation>
        <location evidence="1">Cell membrane</location>
        <topology evidence="1">Multi-pass membrane protein</topology>
    </subcellularLocation>
</comment>
<keyword evidence="10" id="KW-0460">Magnesium</keyword>
<feature type="transmembrane region" description="Helical" evidence="15">
    <location>
        <begin position="63"/>
        <end position="81"/>
    </location>
</feature>
<dbReference type="EMBL" id="CP036274">
    <property type="protein sequence ID" value="QDU26202.1"/>
    <property type="molecule type" value="Genomic_DNA"/>
</dbReference>
<keyword evidence="13" id="KW-0406">Ion transport</keyword>
<dbReference type="SFLD" id="SFLDS00003">
    <property type="entry name" value="Haloacid_Dehalogenase"/>
    <property type="match status" value="1"/>
</dbReference>
<dbReference type="Gene3D" id="2.70.150.10">
    <property type="entry name" value="Calcium-transporting ATPase, cytoplasmic transduction domain A"/>
    <property type="match status" value="1"/>
</dbReference>
<evidence type="ECO:0000256" key="2">
    <source>
        <dbReference type="ARBA" id="ARBA00006024"/>
    </source>
</evidence>
<dbReference type="GO" id="GO:0005886">
    <property type="term" value="C:plasma membrane"/>
    <property type="evidence" value="ECO:0007669"/>
    <property type="project" value="UniProtKB-SubCell"/>
</dbReference>
<evidence type="ECO:0000256" key="10">
    <source>
        <dbReference type="ARBA" id="ARBA00022842"/>
    </source>
</evidence>
<dbReference type="OrthoDB" id="211392at2"/>
<feature type="domain" description="P-type ATPase A" evidence="16">
    <location>
        <begin position="193"/>
        <end position="292"/>
    </location>
</feature>
<keyword evidence="12 15" id="KW-1133">Transmembrane helix</keyword>
<dbReference type="KEGG" id="aagg:ETAA8_12770"/>
<evidence type="ECO:0000256" key="8">
    <source>
        <dbReference type="ARBA" id="ARBA00022741"/>
    </source>
</evidence>
<dbReference type="Gene3D" id="3.40.50.1000">
    <property type="entry name" value="HAD superfamily/HAD-like"/>
    <property type="match status" value="1"/>
</dbReference>
<dbReference type="Proteomes" id="UP000315017">
    <property type="component" value="Chromosome"/>
</dbReference>
<keyword evidence="7 15" id="KW-0479">Metal-binding</keyword>
<dbReference type="InterPro" id="IPR059000">
    <property type="entry name" value="ATPase_P-type_domA"/>
</dbReference>
<evidence type="ECO:0000256" key="15">
    <source>
        <dbReference type="RuleBase" id="RU362081"/>
    </source>
</evidence>
<evidence type="ECO:0000256" key="11">
    <source>
        <dbReference type="ARBA" id="ARBA00022967"/>
    </source>
</evidence>
<evidence type="ECO:0000256" key="5">
    <source>
        <dbReference type="ARBA" id="ARBA00022553"/>
    </source>
</evidence>
<dbReference type="InterPro" id="IPR018303">
    <property type="entry name" value="ATPase_P-typ_P_site"/>
</dbReference>
<organism evidence="17 18">
    <name type="scientific">Anatilimnocola aggregata</name>
    <dbReference type="NCBI Taxonomy" id="2528021"/>
    <lineage>
        <taxon>Bacteria</taxon>
        <taxon>Pseudomonadati</taxon>
        <taxon>Planctomycetota</taxon>
        <taxon>Planctomycetia</taxon>
        <taxon>Pirellulales</taxon>
        <taxon>Pirellulaceae</taxon>
        <taxon>Anatilimnocola</taxon>
    </lineage>
</organism>
<dbReference type="AlphaFoldDB" id="A0A517Y7S8"/>
<feature type="transmembrane region" description="Helical" evidence="15">
    <location>
        <begin position="155"/>
        <end position="175"/>
    </location>
</feature>
<dbReference type="SUPFAM" id="SSF56784">
    <property type="entry name" value="HAD-like"/>
    <property type="match status" value="1"/>
</dbReference>
<dbReference type="PROSITE" id="PS00154">
    <property type="entry name" value="ATPASE_E1_E2"/>
    <property type="match status" value="1"/>
</dbReference>
<dbReference type="InterPro" id="IPR023214">
    <property type="entry name" value="HAD_sf"/>
</dbReference>
<keyword evidence="8 15" id="KW-0547">Nucleotide-binding</keyword>
<dbReference type="InterPro" id="IPR027256">
    <property type="entry name" value="P-typ_ATPase_IB"/>
</dbReference>
<evidence type="ECO:0000256" key="1">
    <source>
        <dbReference type="ARBA" id="ARBA00004651"/>
    </source>
</evidence>
<evidence type="ECO:0000256" key="12">
    <source>
        <dbReference type="ARBA" id="ARBA00022989"/>
    </source>
</evidence>
<feature type="transmembrane region" description="Helical" evidence="15">
    <location>
        <begin position="93"/>
        <end position="114"/>
    </location>
</feature>
<feature type="transmembrane region" description="Helical" evidence="15">
    <location>
        <begin position="126"/>
        <end position="149"/>
    </location>
</feature>
<gene>
    <name evidence="17" type="primary">copA</name>
    <name evidence="17" type="ORF">ETAA8_12770</name>
</gene>
<evidence type="ECO:0000259" key="16">
    <source>
        <dbReference type="Pfam" id="PF00122"/>
    </source>
</evidence>
<keyword evidence="6 15" id="KW-0812">Transmembrane</keyword>
<evidence type="ECO:0000256" key="14">
    <source>
        <dbReference type="ARBA" id="ARBA00023136"/>
    </source>
</evidence>
<dbReference type="Gene3D" id="3.40.1110.10">
    <property type="entry name" value="Calcium-transporting ATPase, cytoplasmic domain N"/>
    <property type="match status" value="1"/>
</dbReference>
<dbReference type="InterPro" id="IPR008250">
    <property type="entry name" value="ATPase_P-typ_transduc_dom_A_sf"/>
</dbReference>
<dbReference type="GO" id="GO:0005524">
    <property type="term" value="F:ATP binding"/>
    <property type="evidence" value="ECO:0007669"/>
    <property type="project" value="UniProtKB-UniRule"/>
</dbReference>
<dbReference type="SFLD" id="SFLDF00027">
    <property type="entry name" value="p-type_atpase"/>
    <property type="match status" value="1"/>
</dbReference>
<keyword evidence="11" id="KW-1278">Translocase</keyword>
<evidence type="ECO:0000256" key="7">
    <source>
        <dbReference type="ARBA" id="ARBA00022723"/>
    </source>
</evidence>